<keyword evidence="3" id="KW-1185">Reference proteome</keyword>
<reference evidence="2 3" key="1">
    <citation type="journal article" date="2011" name="Proc. Natl. Acad. Sci. U.S.A.">
        <title>Evolutionary erosion of yeast sex chromosomes by mating-type switching accidents.</title>
        <authorList>
            <person name="Gordon J.L."/>
            <person name="Armisen D."/>
            <person name="Proux-Wera E."/>
            <person name="Oheigeartaigh S.S."/>
            <person name="Byrne K.P."/>
            <person name="Wolfe K.H."/>
        </authorList>
    </citation>
    <scope>NUCLEOTIDE SEQUENCE [LARGE SCALE GENOMIC DNA]</scope>
    <source>
        <strain evidence="3">ATCC 24235 / CBS 4417 / NBRC 1672 / NRRL Y-8282 / UCD 70-5</strain>
    </source>
</reference>
<dbReference type="OMA" id="ARNIEME"/>
<protein>
    <submittedName>
        <fullName evidence="2">Uncharacterized protein</fullName>
    </submittedName>
</protein>
<name>G8BZ60_TETPH</name>
<dbReference type="Proteomes" id="UP000005666">
    <property type="component" value="Chromosome 11"/>
</dbReference>
<dbReference type="AlphaFoldDB" id="G8BZ60"/>
<sequence length="675" mass="76377">MVLFDEIKDDKYSSLWTWYLNCIRNGEFEELLKEEDKYRSILNKIRETLQTHARNIEMEEEDANISDGNILFLSLHYTLDKDKEIIDDFLVDNFPNVDLSNIVIREICNNNINSEHFKKDHETYYMVIDSLNKLLTTSIEEVSVSCHRDDTSNIDRYKEQNSEFEYVNQSTQAKDLDEEGSYVSSSENDSGLSIELNFKTKFNRNKFQNSTTEIAKAEANHAVVKPSNNASIYSRSDIESIDSYSDLNSRNLNTHYDGQSLKLTHHKDNLLKNTTSSLDSGQNDKAVERLDDEATSDSMIVSDVFSSGAYSMSNLSINSQDRLLSLLPSIEMQNSYGEFKLVLQSMILINFESGESFTAVRQSNSLIHEATEDDEWLLYDSKFSMDNLEIVTLNYLMDIYADFVKIFFYSMVIINLEYPQAITFATDKHINNNLINSDGSSANLSLDSNISPLASNFLSVNDKEVAVSVRNPLLPYIPNSDDNQHNNNNKTTFEKPSSNRDDEDSDCDSVLEYPIPEIFSPDTIASNKATALRSVTTNNSESTYKVLSRTYTGDKSIGRNTTVTDGGDNNNETLLKLLTITPTNHFDTDLSKYSTTLTTMTTVERSISQKSSTNNDKQKSSSKSSIKSKSKQGHFDNKADTVVNNLKGIKQQIHKQGHASKTKSSQLKDSKCVLM</sequence>
<feature type="compositionally biased region" description="Basic residues" evidence="1">
    <location>
        <begin position="652"/>
        <end position="661"/>
    </location>
</feature>
<proteinExistence type="predicted"/>
<evidence type="ECO:0000313" key="2">
    <source>
        <dbReference type="EMBL" id="CCE65188.1"/>
    </source>
</evidence>
<dbReference type="RefSeq" id="XP_003687622.1">
    <property type="nucleotide sequence ID" value="XM_003687574.1"/>
</dbReference>
<dbReference type="EMBL" id="HE612866">
    <property type="protein sequence ID" value="CCE65188.1"/>
    <property type="molecule type" value="Genomic_DNA"/>
</dbReference>
<evidence type="ECO:0000313" key="3">
    <source>
        <dbReference type="Proteomes" id="UP000005666"/>
    </source>
</evidence>
<feature type="compositionally biased region" description="Low complexity" evidence="1">
    <location>
        <begin position="604"/>
        <end position="625"/>
    </location>
</feature>
<organism evidence="2 3">
    <name type="scientific">Tetrapisispora phaffii (strain ATCC 24235 / CBS 4417 / NBRC 1672 / NRRL Y-8282 / UCD 70-5)</name>
    <name type="common">Yeast</name>
    <name type="synonym">Fabospora phaffii</name>
    <dbReference type="NCBI Taxonomy" id="1071381"/>
    <lineage>
        <taxon>Eukaryota</taxon>
        <taxon>Fungi</taxon>
        <taxon>Dikarya</taxon>
        <taxon>Ascomycota</taxon>
        <taxon>Saccharomycotina</taxon>
        <taxon>Saccharomycetes</taxon>
        <taxon>Saccharomycetales</taxon>
        <taxon>Saccharomycetaceae</taxon>
        <taxon>Tetrapisispora</taxon>
    </lineage>
</organism>
<feature type="region of interest" description="Disordered" evidence="1">
    <location>
        <begin position="477"/>
        <end position="507"/>
    </location>
</feature>
<dbReference type="HOGENOM" id="CLU_407203_0_0_1"/>
<feature type="compositionally biased region" description="Basic and acidic residues" evidence="1">
    <location>
        <begin position="666"/>
        <end position="675"/>
    </location>
</feature>
<feature type="compositionally biased region" description="Low complexity" evidence="1">
    <location>
        <begin position="479"/>
        <end position="489"/>
    </location>
</feature>
<dbReference type="GeneID" id="11533291"/>
<gene>
    <name evidence="2" type="primary">TPHA0K00540</name>
    <name evidence="2" type="ordered locus">TPHA_0K00540</name>
</gene>
<dbReference type="KEGG" id="tpf:TPHA_0K00540"/>
<evidence type="ECO:0000256" key="1">
    <source>
        <dbReference type="SAM" id="MobiDB-lite"/>
    </source>
</evidence>
<feature type="region of interest" description="Disordered" evidence="1">
    <location>
        <begin position="604"/>
        <end position="675"/>
    </location>
</feature>
<dbReference type="eggNOG" id="ENOG502QVAT">
    <property type="taxonomic scope" value="Eukaryota"/>
</dbReference>
<accession>G8BZ60</accession>
<dbReference type="OrthoDB" id="4070734at2759"/>